<comment type="caution">
    <text evidence="2">The sequence shown here is derived from an EMBL/GenBank/DDBJ whole genome shotgun (WGS) entry which is preliminary data.</text>
</comment>
<protein>
    <submittedName>
        <fullName evidence="2">Heterokaryon incompatibility protein-domain-containing protein</fullName>
    </submittedName>
</protein>
<gene>
    <name evidence="2" type="ORF">BDA99DRAFT_596766</name>
</gene>
<feature type="domain" description="Heterokaryon incompatibility" evidence="1">
    <location>
        <begin position="54"/>
        <end position="229"/>
    </location>
</feature>
<dbReference type="PANTHER" id="PTHR24148">
    <property type="entry name" value="ANKYRIN REPEAT DOMAIN-CONTAINING PROTEIN 39 HOMOLOG-RELATED"/>
    <property type="match status" value="1"/>
</dbReference>
<evidence type="ECO:0000313" key="3">
    <source>
        <dbReference type="Proteomes" id="UP001209540"/>
    </source>
</evidence>
<evidence type="ECO:0000313" key="2">
    <source>
        <dbReference type="EMBL" id="KAI9268849.1"/>
    </source>
</evidence>
<dbReference type="Proteomes" id="UP001209540">
    <property type="component" value="Unassembled WGS sequence"/>
</dbReference>
<dbReference type="AlphaFoldDB" id="A0AAD5PHP3"/>
<proteinExistence type="predicted"/>
<dbReference type="PANTHER" id="PTHR24148:SF64">
    <property type="entry name" value="HETEROKARYON INCOMPATIBILITY DOMAIN-CONTAINING PROTEIN"/>
    <property type="match status" value="1"/>
</dbReference>
<keyword evidence="3" id="KW-1185">Reference proteome</keyword>
<evidence type="ECO:0000259" key="1">
    <source>
        <dbReference type="Pfam" id="PF06985"/>
    </source>
</evidence>
<dbReference type="InterPro" id="IPR010730">
    <property type="entry name" value="HET"/>
</dbReference>
<sequence length="524" mass="61335">MFFTYIRNKPSCDVEDATGQRLYAPDNKTGYRPTYLVRTSDWKRVPGEEAKGGYITLSYVWEQSGKIVKKEGYDDEYVCIDEPEHRIIHRTLLIPSSELRSPVLSFYQFFKPHRHSILQRPIQPFVSRVTFKQLLQQICKNYQIDYLWYDKMCIDQENKEEKLKELKQMHRIYGNARYCLVLVPEIGVHPRDISQLTLEPYCGNNGRWVAMKLQLKTSKWFQRSWTLEELMASKKIFILGTNVNLWQRSCLSVRNTPYCACDLEMIDFLGRANKSVNMVLAEAHFRTSTKEHDKIFALFNLYPELFDQMEFNYKSDVQETFINFIVPFLPIERNPGIESLEHRELKQAVSKFAYRGIPKGDDTLNMNRDEFLLVVEAAMNQTISGAVTHFHKNSNMLQSRALSLTEDCQECIILPILFTKFIPQHIPVTLYTGKEGEEFPKTTWSSGTFGHVYYFPVFKKCSTAPSIDMDSKKGKVAAAEQERYKAIGIMYLNEVNLEEELWDQDKVLRDWFGDINNEKEFIIE</sequence>
<reference evidence="2" key="2">
    <citation type="submission" date="2023-02" db="EMBL/GenBank/DDBJ databases">
        <authorList>
            <consortium name="DOE Joint Genome Institute"/>
            <person name="Mondo S.J."/>
            <person name="Chang Y."/>
            <person name="Wang Y."/>
            <person name="Ahrendt S."/>
            <person name="Andreopoulos W."/>
            <person name="Barry K."/>
            <person name="Beard J."/>
            <person name="Benny G.L."/>
            <person name="Blankenship S."/>
            <person name="Bonito G."/>
            <person name="Cuomo C."/>
            <person name="Desiro A."/>
            <person name="Gervers K.A."/>
            <person name="Hundley H."/>
            <person name="Kuo A."/>
            <person name="LaButti K."/>
            <person name="Lang B.F."/>
            <person name="Lipzen A."/>
            <person name="O'Donnell K."/>
            <person name="Pangilinan J."/>
            <person name="Reynolds N."/>
            <person name="Sandor L."/>
            <person name="Smith M.W."/>
            <person name="Tsang A."/>
            <person name="Grigoriev I.V."/>
            <person name="Stajich J.E."/>
            <person name="Spatafora J.W."/>
        </authorList>
    </citation>
    <scope>NUCLEOTIDE SEQUENCE</scope>
    <source>
        <strain evidence="2">RSA 2281</strain>
    </source>
</reference>
<name>A0AAD5PHP3_9FUNG</name>
<reference evidence="2" key="1">
    <citation type="journal article" date="2022" name="IScience">
        <title>Evolution of zygomycete secretomes and the origins of terrestrial fungal ecologies.</title>
        <authorList>
            <person name="Chang Y."/>
            <person name="Wang Y."/>
            <person name="Mondo S."/>
            <person name="Ahrendt S."/>
            <person name="Andreopoulos W."/>
            <person name="Barry K."/>
            <person name="Beard J."/>
            <person name="Benny G.L."/>
            <person name="Blankenship S."/>
            <person name="Bonito G."/>
            <person name="Cuomo C."/>
            <person name="Desiro A."/>
            <person name="Gervers K.A."/>
            <person name="Hundley H."/>
            <person name="Kuo A."/>
            <person name="LaButti K."/>
            <person name="Lang B.F."/>
            <person name="Lipzen A."/>
            <person name="O'Donnell K."/>
            <person name="Pangilinan J."/>
            <person name="Reynolds N."/>
            <person name="Sandor L."/>
            <person name="Smith M.E."/>
            <person name="Tsang A."/>
            <person name="Grigoriev I.V."/>
            <person name="Stajich J.E."/>
            <person name="Spatafora J.W."/>
        </authorList>
    </citation>
    <scope>NUCLEOTIDE SEQUENCE</scope>
    <source>
        <strain evidence="2">RSA 2281</strain>
    </source>
</reference>
<accession>A0AAD5PHP3</accession>
<dbReference type="EMBL" id="JAIXMP010000008">
    <property type="protein sequence ID" value="KAI9268849.1"/>
    <property type="molecule type" value="Genomic_DNA"/>
</dbReference>
<dbReference type="InterPro" id="IPR052895">
    <property type="entry name" value="HetReg/Transcr_Mod"/>
</dbReference>
<dbReference type="Pfam" id="PF06985">
    <property type="entry name" value="HET"/>
    <property type="match status" value="1"/>
</dbReference>
<organism evidence="2 3">
    <name type="scientific">Phascolomyces articulosus</name>
    <dbReference type="NCBI Taxonomy" id="60185"/>
    <lineage>
        <taxon>Eukaryota</taxon>
        <taxon>Fungi</taxon>
        <taxon>Fungi incertae sedis</taxon>
        <taxon>Mucoromycota</taxon>
        <taxon>Mucoromycotina</taxon>
        <taxon>Mucoromycetes</taxon>
        <taxon>Mucorales</taxon>
        <taxon>Lichtheimiaceae</taxon>
        <taxon>Phascolomyces</taxon>
    </lineage>
</organism>